<dbReference type="EMBL" id="AUPZ01000019">
    <property type="protein sequence ID" value="EQB34422.1"/>
    <property type="molecule type" value="Genomic_DNA"/>
</dbReference>
<dbReference type="SUPFAM" id="SSF52317">
    <property type="entry name" value="Class I glutamine amidotransferase-like"/>
    <property type="match status" value="1"/>
</dbReference>
<dbReference type="EC" id="3.5.1.2" evidence="10"/>
<dbReference type="GO" id="GO:0000107">
    <property type="term" value="F:imidazoleglycerol-phosphate synthase activity"/>
    <property type="evidence" value="ECO:0007669"/>
    <property type="project" value="UniProtKB-UniRule"/>
</dbReference>
<evidence type="ECO:0000313" key="14">
    <source>
        <dbReference type="Proteomes" id="UP000015520"/>
    </source>
</evidence>
<keyword evidence="14" id="KW-1185">Reference proteome</keyword>
<dbReference type="eggNOG" id="COG0118">
    <property type="taxonomic scope" value="Bacteria"/>
</dbReference>
<dbReference type="InterPro" id="IPR029062">
    <property type="entry name" value="Class_I_gatase-like"/>
</dbReference>
<dbReference type="Pfam" id="PF00117">
    <property type="entry name" value="GATase"/>
    <property type="match status" value="1"/>
</dbReference>
<feature type="domain" description="Glutamine amidotransferase" evidence="12">
    <location>
        <begin position="10"/>
        <end position="202"/>
    </location>
</feature>
<dbReference type="STRING" id="1172190.M947_11105"/>
<evidence type="ECO:0000256" key="5">
    <source>
        <dbReference type="ARBA" id="ARBA00022962"/>
    </source>
</evidence>
<accession>T0JC49</accession>
<feature type="active site" description="Nucleophile" evidence="10 11">
    <location>
        <position position="85"/>
    </location>
</feature>
<dbReference type="InterPro" id="IPR017926">
    <property type="entry name" value="GATASE"/>
</dbReference>
<keyword evidence="6 10" id="KW-0368">Histidine biosynthesis</keyword>
<dbReference type="InterPro" id="IPR010139">
    <property type="entry name" value="Imidazole-glycPsynth_HisH"/>
</dbReference>
<keyword evidence="4 10" id="KW-0378">Hydrolase</keyword>
<dbReference type="AlphaFoldDB" id="T0JC49"/>
<dbReference type="EC" id="4.3.2.10" evidence="10"/>
<evidence type="ECO:0000256" key="3">
    <source>
        <dbReference type="ARBA" id="ARBA00022605"/>
    </source>
</evidence>
<evidence type="ECO:0000259" key="12">
    <source>
        <dbReference type="Pfam" id="PF00117"/>
    </source>
</evidence>
<comment type="pathway">
    <text evidence="1 10">Amino-acid biosynthesis; L-histidine biosynthesis; L-histidine from 5-phospho-alpha-D-ribose 1-diphosphate: step 5/9.</text>
</comment>
<evidence type="ECO:0000256" key="6">
    <source>
        <dbReference type="ARBA" id="ARBA00023102"/>
    </source>
</evidence>
<keyword evidence="3 10" id="KW-0028">Amino-acid biosynthesis</keyword>
<protein>
    <recommendedName>
        <fullName evidence="10">Imidazole glycerol phosphate synthase subunit HisH</fullName>
        <ecNumber evidence="10">4.3.2.10</ecNumber>
    </recommendedName>
    <alternativeName>
        <fullName evidence="10">IGP synthase glutaminase subunit</fullName>
        <ecNumber evidence="10">3.5.1.2</ecNumber>
    </alternativeName>
    <alternativeName>
        <fullName evidence="10">IGP synthase subunit HisH</fullName>
    </alternativeName>
    <alternativeName>
        <fullName evidence="10">ImGP synthase subunit HisH</fullName>
        <shortName evidence="10">IGPS subunit HisH</shortName>
    </alternativeName>
</protein>
<organism evidence="13 14">
    <name type="scientific">Sulfurimonas hongkongensis</name>
    <dbReference type="NCBI Taxonomy" id="1172190"/>
    <lineage>
        <taxon>Bacteria</taxon>
        <taxon>Pseudomonadati</taxon>
        <taxon>Campylobacterota</taxon>
        <taxon>Epsilonproteobacteria</taxon>
        <taxon>Campylobacterales</taxon>
        <taxon>Sulfurimonadaceae</taxon>
        <taxon>Sulfurimonas</taxon>
    </lineage>
</organism>
<comment type="function">
    <text evidence="10">IGPS catalyzes the conversion of PRFAR and glutamine to IGP, AICAR and glutamate. The HisH subunit catalyzes the hydrolysis of glutamine to glutamate and ammonia as part of the synthesis of IGP and AICAR. The resulting ammonia molecule is channeled to the active site of HisF.</text>
</comment>
<dbReference type="PANTHER" id="PTHR42701:SF1">
    <property type="entry name" value="IMIDAZOLE GLYCEROL PHOSPHATE SYNTHASE SUBUNIT HISH"/>
    <property type="match status" value="1"/>
</dbReference>
<evidence type="ECO:0000256" key="8">
    <source>
        <dbReference type="ARBA" id="ARBA00047838"/>
    </source>
</evidence>
<evidence type="ECO:0000256" key="4">
    <source>
        <dbReference type="ARBA" id="ARBA00022801"/>
    </source>
</evidence>
<keyword evidence="5 10" id="KW-0315">Glutamine amidotransferase</keyword>
<dbReference type="NCBIfam" id="TIGR01855">
    <property type="entry name" value="IMP_synth_hisH"/>
    <property type="match status" value="1"/>
</dbReference>
<dbReference type="GO" id="GO:0016829">
    <property type="term" value="F:lyase activity"/>
    <property type="evidence" value="ECO:0007669"/>
    <property type="project" value="UniProtKB-KW"/>
</dbReference>
<comment type="catalytic activity">
    <reaction evidence="9 10">
        <text>L-glutamine + H2O = L-glutamate + NH4(+)</text>
        <dbReference type="Rhea" id="RHEA:15889"/>
        <dbReference type="ChEBI" id="CHEBI:15377"/>
        <dbReference type="ChEBI" id="CHEBI:28938"/>
        <dbReference type="ChEBI" id="CHEBI:29985"/>
        <dbReference type="ChEBI" id="CHEBI:58359"/>
        <dbReference type="EC" id="3.5.1.2"/>
    </reaction>
</comment>
<dbReference type="PIRSF" id="PIRSF000495">
    <property type="entry name" value="Amidotransf_hisH"/>
    <property type="match status" value="1"/>
</dbReference>
<evidence type="ECO:0000256" key="9">
    <source>
        <dbReference type="ARBA" id="ARBA00049534"/>
    </source>
</evidence>
<sequence length="205" mass="22929">MKDDKNLIGIIDYGGSNLKSVFNAFNKLNIVCEICDDYSKLDKYDKLILPGVGAFELASKQLKANGFFNKIIDKVNSGTPILGICLGMQLLLNSSEEYGYSKGMGLIDGEVKSFKNIGVNPHIHMGWNDIKITNNSNILGEGNETYYFVHGYYCDIKEQEFVAAKVHHGLSFDVAYERNNIFAVQFHPEKSQKNGLSLLKKFANL</sequence>
<feature type="active site" evidence="10 11">
    <location>
        <position position="187"/>
    </location>
</feature>
<evidence type="ECO:0000256" key="10">
    <source>
        <dbReference type="HAMAP-Rule" id="MF_00278"/>
    </source>
</evidence>
<dbReference type="UniPathway" id="UPA00031">
    <property type="reaction ID" value="UER00010"/>
</dbReference>
<keyword evidence="7 10" id="KW-0456">Lyase</keyword>
<feature type="active site" evidence="10 11">
    <location>
        <position position="189"/>
    </location>
</feature>
<name>T0JC49_9BACT</name>
<comment type="subcellular location">
    <subcellularLocation>
        <location evidence="10">Cytoplasm</location>
    </subcellularLocation>
</comment>
<dbReference type="GO" id="GO:0005737">
    <property type="term" value="C:cytoplasm"/>
    <property type="evidence" value="ECO:0007669"/>
    <property type="project" value="UniProtKB-SubCell"/>
</dbReference>
<evidence type="ECO:0000256" key="2">
    <source>
        <dbReference type="ARBA" id="ARBA00011152"/>
    </source>
</evidence>
<dbReference type="GO" id="GO:0004359">
    <property type="term" value="F:glutaminase activity"/>
    <property type="evidence" value="ECO:0007669"/>
    <property type="project" value="UniProtKB-EC"/>
</dbReference>
<comment type="subunit">
    <text evidence="2 10">Heterodimer of HisH and HisF.</text>
</comment>
<dbReference type="PROSITE" id="PS51273">
    <property type="entry name" value="GATASE_TYPE_1"/>
    <property type="match status" value="1"/>
</dbReference>
<dbReference type="GO" id="GO:0000105">
    <property type="term" value="P:L-histidine biosynthetic process"/>
    <property type="evidence" value="ECO:0007669"/>
    <property type="project" value="UniProtKB-UniRule"/>
</dbReference>
<dbReference type="HAMAP" id="MF_00278">
    <property type="entry name" value="HisH"/>
    <property type="match status" value="1"/>
</dbReference>
<dbReference type="PATRIC" id="fig|1172190.3.peg.2141"/>
<reference evidence="13 14" key="1">
    <citation type="submission" date="2013-07" db="EMBL/GenBank/DDBJ databases">
        <title>Sulfurimonas hongkongensis AST-10 Genome Sequencing.</title>
        <authorList>
            <person name="Cai L."/>
            <person name="Zhang T."/>
        </authorList>
    </citation>
    <scope>NUCLEOTIDE SEQUENCE [LARGE SCALE GENOMIC DNA]</scope>
    <source>
        <strain evidence="13 14">AST-10</strain>
    </source>
</reference>
<evidence type="ECO:0000256" key="7">
    <source>
        <dbReference type="ARBA" id="ARBA00023239"/>
    </source>
</evidence>
<comment type="catalytic activity">
    <reaction evidence="8 10">
        <text>5-[(5-phospho-1-deoxy-D-ribulos-1-ylimino)methylamino]-1-(5-phospho-beta-D-ribosyl)imidazole-4-carboxamide + L-glutamine = D-erythro-1-(imidazol-4-yl)glycerol 3-phosphate + 5-amino-1-(5-phospho-beta-D-ribosyl)imidazole-4-carboxamide + L-glutamate + H(+)</text>
        <dbReference type="Rhea" id="RHEA:24793"/>
        <dbReference type="ChEBI" id="CHEBI:15378"/>
        <dbReference type="ChEBI" id="CHEBI:29985"/>
        <dbReference type="ChEBI" id="CHEBI:58278"/>
        <dbReference type="ChEBI" id="CHEBI:58359"/>
        <dbReference type="ChEBI" id="CHEBI:58475"/>
        <dbReference type="ChEBI" id="CHEBI:58525"/>
        <dbReference type="EC" id="4.3.2.10"/>
    </reaction>
</comment>
<proteinExistence type="inferred from homology"/>
<dbReference type="RefSeq" id="WP_021288455.1">
    <property type="nucleotide sequence ID" value="NZ_AUPZ01000019.1"/>
</dbReference>
<keyword evidence="10" id="KW-0963">Cytoplasm</keyword>
<gene>
    <name evidence="10" type="primary">hisH</name>
    <name evidence="13" type="ORF">M947_11105</name>
</gene>
<dbReference type="Gene3D" id="3.40.50.880">
    <property type="match status" value="1"/>
</dbReference>
<evidence type="ECO:0000256" key="11">
    <source>
        <dbReference type="PIRSR" id="PIRSR000495-1"/>
    </source>
</evidence>
<dbReference type="CDD" id="cd01748">
    <property type="entry name" value="GATase1_IGP_Synthase"/>
    <property type="match status" value="1"/>
</dbReference>
<comment type="caution">
    <text evidence="13">The sequence shown here is derived from an EMBL/GenBank/DDBJ whole genome shotgun (WGS) entry which is preliminary data.</text>
</comment>
<evidence type="ECO:0000313" key="13">
    <source>
        <dbReference type="EMBL" id="EQB34422.1"/>
    </source>
</evidence>
<evidence type="ECO:0000256" key="1">
    <source>
        <dbReference type="ARBA" id="ARBA00005091"/>
    </source>
</evidence>
<dbReference type="Proteomes" id="UP000015520">
    <property type="component" value="Unassembled WGS sequence"/>
</dbReference>
<dbReference type="OrthoDB" id="9807749at2"/>
<dbReference type="PANTHER" id="PTHR42701">
    <property type="entry name" value="IMIDAZOLE GLYCEROL PHOSPHATE SYNTHASE SUBUNIT HISH"/>
    <property type="match status" value="1"/>
</dbReference>